<reference evidence="4 5" key="1">
    <citation type="submission" date="2016-01" db="EMBL/GenBank/DDBJ databases">
        <title>Janibacter melonis strain CD11_4 genome sequencing and assembly.</title>
        <authorList>
            <person name="Nair G.R."/>
            <person name="Kaur G."/>
            <person name="Chander A.M."/>
            <person name="Mayilraj S."/>
        </authorList>
    </citation>
    <scope>NUCLEOTIDE SEQUENCE [LARGE SCALE GENOMIC DNA]</scope>
    <source>
        <strain evidence="4 5">CD11-4</strain>
    </source>
</reference>
<feature type="domain" description="Methylmalonyl-CoA mutase alpha/beta chain catalytic" evidence="3">
    <location>
        <begin position="204"/>
        <end position="442"/>
    </location>
</feature>
<dbReference type="STRING" id="262209.AWH69_13935"/>
<protein>
    <recommendedName>
        <fullName evidence="3">Methylmalonyl-CoA mutase alpha/beta chain catalytic domain-containing protein</fullName>
    </recommendedName>
</protein>
<dbReference type="AlphaFoldDB" id="A0A176QA81"/>
<dbReference type="GO" id="GO:0004494">
    <property type="term" value="F:methylmalonyl-CoA mutase activity"/>
    <property type="evidence" value="ECO:0007669"/>
    <property type="project" value="UniProtKB-EC"/>
</dbReference>
<evidence type="ECO:0000256" key="2">
    <source>
        <dbReference type="SAM" id="MobiDB-lite"/>
    </source>
</evidence>
<dbReference type="EMBL" id="LQZG01000004">
    <property type="protein sequence ID" value="OAB86590.1"/>
    <property type="molecule type" value="Genomic_DNA"/>
</dbReference>
<dbReference type="Gene3D" id="1.10.196.20">
    <property type="match status" value="1"/>
</dbReference>
<dbReference type="InterPro" id="IPR024067">
    <property type="entry name" value="Me-malonyl-CoA_mutase_sm_su_N"/>
</dbReference>
<dbReference type="Gene3D" id="3.40.50.280">
    <property type="entry name" value="Cobalamin-binding domain"/>
    <property type="match status" value="1"/>
</dbReference>
<comment type="subunit">
    <text evidence="1">Heterodimer of an alpha and a beta chain.</text>
</comment>
<evidence type="ECO:0000259" key="3">
    <source>
        <dbReference type="Pfam" id="PF01642"/>
    </source>
</evidence>
<name>A0A176QA81_9MICO</name>
<feature type="domain" description="Methylmalonyl-CoA mutase alpha/beta chain catalytic" evidence="3">
    <location>
        <begin position="48"/>
        <end position="147"/>
    </location>
</feature>
<dbReference type="GO" id="GO:0031419">
    <property type="term" value="F:cobalamin binding"/>
    <property type="evidence" value="ECO:0007669"/>
    <property type="project" value="UniProtKB-KW"/>
</dbReference>
<dbReference type="InterPro" id="IPR016176">
    <property type="entry name" value="Cbl-dep_enz_cat"/>
</dbReference>
<evidence type="ECO:0000313" key="4">
    <source>
        <dbReference type="EMBL" id="OAB86590.1"/>
    </source>
</evidence>
<dbReference type="PANTHER" id="PTHR48101:SF4">
    <property type="entry name" value="METHYLMALONYL-COA MUTASE, MITOCHONDRIAL"/>
    <property type="match status" value="1"/>
</dbReference>
<dbReference type="PANTHER" id="PTHR48101">
    <property type="entry name" value="METHYLMALONYL-COA MUTASE, MITOCHONDRIAL-RELATED"/>
    <property type="match status" value="1"/>
</dbReference>
<dbReference type="Gene3D" id="3.20.20.240">
    <property type="entry name" value="Methylmalonyl-CoA mutase"/>
    <property type="match status" value="1"/>
</dbReference>
<sequence>MPLAEGFAPTDEARWRELAAQVVGKSRAEDDALGPDEAVEALSTTLPDGVVVRPLYTRPAQERPLGVPGAMPFTRGTGPRRPDQPWDVRALHEGGDAAATSRAALVDLERGVTSLWVAVGDGHLDPADLARALDGVHLGMAPVVVTSTTAQRPAAEALLDLLEASPDLAPGSGLGLDPLGAAAATGGAADLAGLAPFVTRAAALTDVRALTVDTRVYHDAGAHDVEEVALAVATAVAYVRALEEQGVGAAEAFASIDVRVAVTADQFTTIAKLRALRRVWARVGELADVPERARAARVHAVTSGRMLTATDPWVNVLRGTIACLGASVGGADAITVLPYDTPLGLPEAFSRRLARNTQSLLALESHVAAVADPAGGSWYVEALTDEMAERAWARLGELDASGGVAAELADGSLARGLEAMWQERLRGLSTRQVPLTGTSTFPLAGETPLQRAPRPQPPSGGLPRHRDGEVFERLRARAARLDDPTVLVVSPGSRRDFGARQTFATNLLAVAGIGARLVDGADADTAAAAARDSALPVAVLATSPRVNAEHGPEVVAALRGAGVEHVVLAGRAGELGEGDHGVVEAREGVDVVALLSDLLTRLGAGDDVTTTTDGDAR</sequence>
<accession>A0A176QA81</accession>
<evidence type="ECO:0000313" key="5">
    <source>
        <dbReference type="Proteomes" id="UP000076976"/>
    </source>
</evidence>
<gene>
    <name evidence="4" type="ORF">AWH69_13935</name>
</gene>
<dbReference type="InterPro" id="IPR006099">
    <property type="entry name" value="MeMalonylCoA_mutase_a/b_cat"/>
</dbReference>
<dbReference type="Proteomes" id="UP000076976">
    <property type="component" value="Unassembled WGS sequence"/>
</dbReference>
<comment type="caution">
    <text evidence="4">The sequence shown here is derived from an EMBL/GenBank/DDBJ whole genome shotgun (WGS) entry which is preliminary data.</text>
</comment>
<evidence type="ECO:0000256" key="1">
    <source>
        <dbReference type="ARBA" id="ARBA00011870"/>
    </source>
</evidence>
<dbReference type="Pfam" id="PF01642">
    <property type="entry name" value="MM_CoA_mutase"/>
    <property type="match status" value="2"/>
</dbReference>
<proteinExistence type="predicted"/>
<feature type="region of interest" description="Disordered" evidence="2">
    <location>
        <begin position="62"/>
        <end position="85"/>
    </location>
</feature>
<organism evidence="4 5">
    <name type="scientific">Janibacter melonis</name>
    <dbReference type="NCBI Taxonomy" id="262209"/>
    <lineage>
        <taxon>Bacteria</taxon>
        <taxon>Bacillati</taxon>
        <taxon>Actinomycetota</taxon>
        <taxon>Actinomycetes</taxon>
        <taxon>Micrococcales</taxon>
        <taxon>Intrasporangiaceae</taxon>
        <taxon>Janibacter</taxon>
    </lineage>
</organism>
<dbReference type="SUPFAM" id="SSF51703">
    <property type="entry name" value="Cobalamin (vitamin B12)-dependent enzymes"/>
    <property type="match status" value="1"/>
</dbReference>
<keyword evidence="5" id="KW-1185">Reference proteome</keyword>
<feature type="region of interest" description="Disordered" evidence="2">
    <location>
        <begin position="436"/>
        <end position="465"/>
    </location>
</feature>